<reference evidence="9" key="1">
    <citation type="journal article" date="2023" name="bioRxiv">
        <title>Improved chromosome-level genome assembly for marigold (Tagetes erecta).</title>
        <authorList>
            <person name="Jiang F."/>
            <person name="Yuan L."/>
            <person name="Wang S."/>
            <person name="Wang H."/>
            <person name="Xu D."/>
            <person name="Wang A."/>
            <person name="Fan W."/>
        </authorList>
    </citation>
    <scope>NUCLEOTIDE SEQUENCE</scope>
    <source>
        <strain evidence="9">WSJ</strain>
        <tissue evidence="9">Leaf</tissue>
    </source>
</reference>
<evidence type="ECO:0000256" key="1">
    <source>
        <dbReference type="ARBA" id="ARBA00012513"/>
    </source>
</evidence>
<dbReference type="AlphaFoldDB" id="A0AAD8LFQ8"/>
<protein>
    <recommendedName>
        <fullName evidence="1">non-specific serine/threonine protein kinase</fullName>
        <ecNumber evidence="1">2.7.11.1</ecNumber>
    </recommendedName>
</protein>
<keyword evidence="4" id="KW-0547">Nucleotide-binding</keyword>
<dbReference type="EC" id="2.7.11.1" evidence="1"/>
<dbReference type="PANTHER" id="PTHR24054:SF0">
    <property type="entry name" value="CASEIN KINASE II SUBUNIT ALPHA"/>
    <property type="match status" value="1"/>
</dbReference>
<dbReference type="Proteomes" id="UP001229421">
    <property type="component" value="Unassembled WGS sequence"/>
</dbReference>
<evidence type="ECO:0000256" key="7">
    <source>
        <dbReference type="ARBA" id="ARBA00047899"/>
    </source>
</evidence>
<comment type="caution">
    <text evidence="9">The sequence shown here is derived from an EMBL/GenBank/DDBJ whole genome shotgun (WGS) entry which is preliminary data.</text>
</comment>
<evidence type="ECO:0000313" key="9">
    <source>
        <dbReference type="EMBL" id="KAK1440677.1"/>
    </source>
</evidence>
<sequence length="170" mass="19638">MFVQHLGLYYKGPEILVGLQDYDYSLLIRFMEPWLYVCWNDISHGAFFYGRDNYDQLVKIAKLRLLGGLMHSKKPWTIFINSDNQHLSVAIDFVDKLLRYDHQESPLLKKQWHTHTFTQYEMQKAAGPLRSGEECKAIGTSSPCGGTVCLVTTNKHMELMTILCVFRQGS</sequence>
<evidence type="ECO:0000256" key="6">
    <source>
        <dbReference type="ARBA" id="ARBA00022840"/>
    </source>
</evidence>
<evidence type="ECO:0000256" key="8">
    <source>
        <dbReference type="ARBA" id="ARBA00048679"/>
    </source>
</evidence>
<dbReference type="Gene3D" id="1.10.510.10">
    <property type="entry name" value="Transferase(Phosphotransferase) domain 1"/>
    <property type="match status" value="1"/>
</dbReference>
<keyword evidence="2" id="KW-0723">Serine/threonine-protein kinase</keyword>
<dbReference type="GO" id="GO:0051726">
    <property type="term" value="P:regulation of cell cycle"/>
    <property type="evidence" value="ECO:0007669"/>
    <property type="project" value="TreeGrafter"/>
</dbReference>
<dbReference type="GO" id="GO:0005829">
    <property type="term" value="C:cytosol"/>
    <property type="evidence" value="ECO:0007669"/>
    <property type="project" value="TreeGrafter"/>
</dbReference>
<keyword evidence="5" id="KW-0418">Kinase</keyword>
<organism evidence="9 10">
    <name type="scientific">Tagetes erecta</name>
    <name type="common">African marigold</name>
    <dbReference type="NCBI Taxonomy" id="13708"/>
    <lineage>
        <taxon>Eukaryota</taxon>
        <taxon>Viridiplantae</taxon>
        <taxon>Streptophyta</taxon>
        <taxon>Embryophyta</taxon>
        <taxon>Tracheophyta</taxon>
        <taxon>Spermatophyta</taxon>
        <taxon>Magnoliopsida</taxon>
        <taxon>eudicotyledons</taxon>
        <taxon>Gunneridae</taxon>
        <taxon>Pentapetalae</taxon>
        <taxon>asterids</taxon>
        <taxon>campanulids</taxon>
        <taxon>Asterales</taxon>
        <taxon>Asteraceae</taxon>
        <taxon>Asteroideae</taxon>
        <taxon>Heliantheae alliance</taxon>
        <taxon>Tageteae</taxon>
        <taxon>Tagetes</taxon>
    </lineage>
</organism>
<dbReference type="GO" id="GO:0005524">
    <property type="term" value="F:ATP binding"/>
    <property type="evidence" value="ECO:0007669"/>
    <property type="project" value="UniProtKB-KW"/>
</dbReference>
<name>A0AAD8LFQ8_TARER</name>
<dbReference type="GO" id="GO:0004674">
    <property type="term" value="F:protein serine/threonine kinase activity"/>
    <property type="evidence" value="ECO:0007669"/>
    <property type="project" value="UniProtKB-KW"/>
</dbReference>
<comment type="catalytic activity">
    <reaction evidence="7">
        <text>L-threonyl-[protein] + ATP = O-phospho-L-threonyl-[protein] + ADP + H(+)</text>
        <dbReference type="Rhea" id="RHEA:46608"/>
        <dbReference type="Rhea" id="RHEA-COMP:11060"/>
        <dbReference type="Rhea" id="RHEA-COMP:11605"/>
        <dbReference type="ChEBI" id="CHEBI:15378"/>
        <dbReference type="ChEBI" id="CHEBI:30013"/>
        <dbReference type="ChEBI" id="CHEBI:30616"/>
        <dbReference type="ChEBI" id="CHEBI:61977"/>
        <dbReference type="ChEBI" id="CHEBI:456216"/>
        <dbReference type="EC" id="2.7.11.1"/>
    </reaction>
</comment>
<proteinExistence type="predicted"/>
<accession>A0AAD8LFQ8</accession>
<gene>
    <name evidence="9" type="ORF">QVD17_06506</name>
</gene>
<evidence type="ECO:0000256" key="3">
    <source>
        <dbReference type="ARBA" id="ARBA00022679"/>
    </source>
</evidence>
<dbReference type="GO" id="GO:0005634">
    <property type="term" value="C:nucleus"/>
    <property type="evidence" value="ECO:0007669"/>
    <property type="project" value="TreeGrafter"/>
</dbReference>
<evidence type="ECO:0000313" key="10">
    <source>
        <dbReference type="Proteomes" id="UP001229421"/>
    </source>
</evidence>
<evidence type="ECO:0000256" key="5">
    <source>
        <dbReference type="ARBA" id="ARBA00022777"/>
    </source>
</evidence>
<keyword evidence="10" id="KW-1185">Reference proteome</keyword>
<dbReference type="GO" id="GO:0005956">
    <property type="term" value="C:protein kinase CK2 complex"/>
    <property type="evidence" value="ECO:0007669"/>
    <property type="project" value="TreeGrafter"/>
</dbReference>
<dbReference type="InterPro" id="IPR045216">
    <property type="entry name" value="CK2_alpha"/>
</dbReference>
<dbReference type="PANTHER" id="PTHR24054">
    <property type="entry name" value="CASEIN KINASE II SUBUNIT ALPHA"/>
    <property type="match status" value="1"/>
</dbReference>
<keyword evidence="3" id="KW-0808">Transferase</keyword>
<dbReference type="EMBL" id="JAUHHV010000001">
    <property type="protein sequence ID" value="KAK1440677.1"/>
    <property type="molecule type" value="Genomic_DNA"/>
</dbReference>
<evidence type="ECO:0000256" key="2">
    <source>
        <dbReference type="ARBA" id="ARBA00022527"/>
    </source>
</evidence>
<comment type="catalytic activity">
    <reaction evidence="8">
        <text>L-seryl-[protein] + ATP = O-phospho-L-seryl-[protein] + ADP + H(+)</text>
        <dbReference type="Rhea" id="RHEA:17989"/>
        <dbReference type="Rhea" id="RHEA-COMP:9863"/>
        <dbReference type="Rhea" id="RHEA-COMP:11604"/>
        <dbReference type="ChEBI" id="CHEBI:15378"/>
        <dbReference type="ChEBI" id="CHEBI:29999"/>
        <dbReference type="ChEBI" id="CHEBI:30616"/>
        <dbReference type="ChEBI" id="CHEBI:83421"/>
        <dbReference type="ChEBI" id="CHEBI:456216"/>
        <dbReference type="EC" id="2.7.11.1"/>
    </reaction>
</comment>
<keyword evidence="6" id="KW-0067">ATP-binding</keyword>
<evidence type="ECO:0000256" key="4">
    <source>
        <dbReference type="ARBA" id="ARBA00022741"/>
    </source>
</evidence>